<reference evidence="6" key="1">
    <citation type="submission" date="2022-07" db="EMBL/GenBank/DDBJ databases">
        <title>Phylogenomic reconstructions and comparative analyses of Kickxellomycotina fungi.</title>
        <authorList>
            <person name="Reynolds N.K."/>
            <person name="Stajich J.E."/>
            <person name="Barry K."/>
            <person name="Grigoriev I.V."/>
            <person name="Crous P."/>
            <person name="Smith M.E."/>
        </authorList>
    </citation>
    <scope>NUCLEOTIDE SEQUENCE</scope>
    <source>
        <strain evidence="6">RSA 861</strain>
    </source>
</reference>
<evidence type="ECO:0000256" key="4">
    <source>
        <dbReference type="PIRSR" id="PIRSR617867-1"/>
    </source>
</evidence>
<comment type="similarity">
    <text evidence="1">Belongs to the low molecular weight phosphotyrosine protein phosphatase family.</text>
</comment>
<dbReference type="AlphaFoldDB" id="A0A9W7ZY59"/>
<proteinExistence type="inferred from homology"/>
<dbReference type="Gene3D" id="3.40.50.2300">
    <property type="match status" value="1"/>
</dbReference>
<keyword evidence="7" id="KW-1185">Reference proteome</keyword>
<dbReference type="Pfam" id="PF01451">
    <property type="entry name" value="LMWPc"/>
    <property type="match status" value="1"/>
</dbReference>
<evidence type="ECO:0000256" key="2">
    <source>
        <dbReference type="ARBA" id="ARBA00022801"/>
    </source>
</evidence>
<dbReference type="PANTHER" id="PTHR11717:SF7">
    <property type="entry name" value="LOW MOLECULAR WEIGHT PHOSPHOTYROSINE PROTEIN PHOSPHATASE"/>
    <property type="match status" value="1"/>
</dbReference>
<evidence type="ECO:0000313" key="7">
    <source>
        <dbReference type="Proteomes" id="UP001150569"/>
    </source>
</evidence>
<organism evidence="6 7">
    <name type="scientific">Tieghemiomyces parasiticus</name>
    <dbReference type="NCBI Taxonomy" id="78921"/>
    <lineage>
        <taxon>Eukaryota</taxon>
        <taxon>Fungi</taxon>
        <taxon>Fungi incertae sedis</taxon>
        <taxon>Zoopagomycota</taxon>
        <taxon>Kickxellomycotina</taxon>
        <taxon>Dimargaritomycetes</taxon>
        <taxon>Dimargaritales</taxon>
        <taxon>Dimargaritaceae</taxon>
        <taxon>Tieghemiomyces</taxon>
    </lineage>
</organism>
<protein>
    <submittedName>
        <fullName evidence="6">Low molecular weight phosphotyrosine protein phosphatase</fullName>
    </submittedName>
</protein>
<keyword evidence="3" id="KW-0904">Protein phosphatase</keyword>
<evidence type="ECO:0000313" key="6">
    <source>
        <dbReference type="EMBL" id="KAJ1916574.1"/>
    </source>
</evidence>
<evidence type="ECO:0000259" key="5">
    <source>
        <dbReference type="Pfam" id="PF01451"/>
    </source>
</evidence>
<comment type="caution">
    <text evidence="6">The sequence shown here is derived from an EMBL/GenBank/DDBJ whole genome shotgun (WGS) entry which is preliminary data.</text>
</comment>
<dbReference type="PANTHER" id="PTHR11717">
    <property type="entry name" value="LOW MOLECULAR WEIGHT PROTEIN TYROSINE PHOSPHATASE"/>
    <property type="match status" value="1"/>
</dbReference>
<accession>A0A9W7ZY59</accession>
<name>A0A9W7ZY59_9FUNG</name>
<dbReference type="InterPro" id="IPR036196">
    <property type="entry name" value="Ptyr_pPase_sf"/>
</dbReference>
<evidence type="ECO:0000256" key="1">
    <source>
        <dbReference type="ARBA" id="ARBA00011063"/>
    </source>
</evidence>
<evidence type="ECO:0000256" key="3">
    <source>
        <dbReference type="ARBA" id="ARBA00022912"/>
    </source>
</evidence>
<dbReference type="InterPro" id="IPR023485">
    <property type="entry name" value="Ptyr_pPase"/>
</dbReference>
<feature type="active site" description="Proton donor" evidence="4">
    <location>
        <position position="37"/>
    </location>
</feature>
<dbReference type="EMBL" id="JANBPT010000577">
    <property type="protein sequence ID" value="KAJ1916574.1"/>
    <property type="molecule type" value="Genomic_DNA"/>
</dbReference>
<dbReference type="InterPro" id="IPR050438">
    <property type="entry name" value="LMW_PTPase"/>
</dbReference>
<dbReference type="InterPro" id="IPR017867">
    <property type="entry name" value="Tyr_phospatase_low_mol_wt"/>
</dbReference>
<sequence>MDESNLANLNKVKPKGSRAQIKLFGSYDPQGDKIIRDPYYGGQSGFDRNFAQVTRCTQAFLDELGHKQ</sequence>
<gene>
    <name evidence="6" type="primary">stp1</name>
    <name evidence="6" type="ORF">IWQ60_008059</name>
</gene>
<dbReference type="PRINTS" id="PR00719">
    <property type="entry name" value="LMWPTPASE"/>
</dbReference>
<feature type="domain" description="Phosphotyrosine protein phosphatase I" evidence="5">
    <location>
        <begin position="1"/>
        <end position="61"/>
    </location>
</feature>
<dbReference type="Proteomes" id="UP001150569">
    <property type="component" value="Unassembled WGS sequence"/>
</dbReference>
<keyword evidence="2" id="KW-0378">Hydrolase</keyword>
<dbReference type="OrthoDB" id="3388at2759"/>
<dbReference type="GO" id="GO:0004725">
    <property type="term" value="F:protein tyrosine phosphatase activity"/>
    <property type="evidence" value="ECO:0007669"/>
    <property type="project" value="InterPro"/>
</dbReference>
<dbReference type="SUPFAM" id="SSF52788">
    <property type="entry name" value="Phosphotyrosine protein phosphatases I"/>
    <property type="match status" value="1"/>
</dbReference>